<sequence>MQYKLRAARPCSTTAHPPCLGAGAGDETSRQIPRLAYTLQNADCRLGCSTPSPQVNSWSVVKEYTYDGPLSSTEMVVCTIALLLAEIDLRGTPYRQALAKKGTYNTGPLEAERRCHGQGAKTLEEAAVGSVRFGPGGPTCKSPSLSVYPSIQGTTYVYSSVVYAEGELGATRAGHATSQRLREGSRPASQPSMRQTDRPPHAHDSILPRSSVRSISPSSPLTHRPRVLGFKTKSLARVGTTPTLATEPALASGEQTKTPSSRNTTPSPVPRPPSPLQTGPAERNPLRLSYPSRPPNPGLPSSKQKPLAAEVVGPTIKHPRYPPAPNLMESTFGLGMRMMKDDGWVHTRSS</sequence>
<feature type="compositionally biased region" description="Low complexity" evidence="1">
    <location>
        <begin position="240"/>
        <end position="266"/>
    </location>
</feature>
<dbReference type="Proteomes" id="UP000006753">
    <property type="component" value="Unassembled WGS sequence"/>
</dbReference>
<proteinExistence type="predicted"/>
<keyword evidence="3" id="KW-1185">Reference proteome</keyword>
<evidence type="ECO:0000313" key="3">
    <source>
        <dbReference type="Proteomes" id="UP000006753"/>
    </source>
</evidence>
<dbReference type="EMBL" id="JH921429">
    <property type="protein sequence ID" value="EKD20812.1"/>
    <property type="molecule type" value="Genomic_DNA"/>
</dbReference>
<reference evidence="2 3" key="1">
    <citation type="journal article" date="2012" name="BMC Genomics">
        <title>Sequencing the genome of Marssonina brunnea reveals fungus-poplar co-evolution.</title>
        <authorList>
            <person name="Zhu S."/>
            <person name="Cao Y.-Z."/>
            <person name="Jiang C."/>
            <person name="Tan B.-Y."/>
            <person name="Wang Z."/>
            <person name="Feng S."/>
            <person name="Zhang L."/>
            <person name="Su X.-H."/>
            <person name="Brejova B."/>
            <person name="Vinar T."/>
            <person name="Xu M."/>
            <person name="Wang M.-X."/>
            <person name="Zhang S.-G."/>
            <person name="Huang M.-R."/>
            <person name="Wu R."/>
            <person name="Zhou Y."/>
        </authorList>
    </citation>
    <scope>NUCLEOTIDE SEQUENCE [LARGE SCALE GENOMIC DNA]</scope>
    <source>
        <strain evidence="2 3">MB_m1</strain>
    </source>
</reference>
<organism evidence="2 3">
    <name type="scientific">Marssonina brunnea f. sp. multigermtubi (strain MB_m1)</name>
    <name type="common">Marssonina leaf spot fungus</name>
    <dbReference type="NCBI Taxonomy" id="1072389"/>
    <lineage>
        <taxon>Eukaryota</taxon>
        <taxon>Fungi</taxon>
        <taxon>Dikarya</taxon>
        <taxon>Ascomycota</taxon>
        <taxon>Pezizomycotina</taxon>
        <taxon>Leotiomycetes</taxon>
        <taxon>Helotiales</taxon>
        <taxon>Drepanopezizaceae</taxon>
        <taxon>Drepanopeziza</taxon>
    </lineage>
</organism>
<accession>K1X6T3</accession>
<protein>
    <submittedName>
        <fullName evidence="2">Uncharacterized protein</fullName>
    </submittedName>
</protein>
<name>K1X6T3_MARBU</name>
<gene>
    <name evidence="2" type="ORF">MBM_01494</name>
</gene>
<dbReference type="KEGG" id="mbe:MBM_01494"/>
<feature type="region of interest" description="Disordered" evidence="1">
    <location>
        <begin position="172"/>
        <end position="325"/>
    </location>
</feature>
<dbReference type="AlphaFoldDB" id="K1X6T3"/>
<dbReference type="InParanoid" id="K1X6T3"/>
<evidence type="ECO:0000256" key="1">
    <source>
        <dbReference type="SAM" id="MobiDB-lite"/>
    </source>
</evidence>
<dbReference type="HOGENOM" id="CLU_792441_0_0_1"/>
<evidence type="ECO:0000313" key="2">
    <source>
        <dbReference type="EMBL" id="EKD20812.1"/>
    </source>
</evidence>
<feature type="compositionally biased region" description="Low complexity" evidence="1">
    <location>
        <begin position="207"/>
        <end position="221"/>
    </location>
</feature>
<feature type="compositionally biased region" description="Basic and acidic residues" evidence="1">
    <location>
        <begin position="195"/>
        <end position="206"/>
    </location>
</feature>